<gene>
    <name evidence="2" type="ORF">GCM10007981_07140</name>
</gene>
<dbReference type="RefSeq" id="WP_188596083.1">
    <property type="nucleotide sequence ID" value="NZ_BMNL01000002.1"/>
</dbReference>
<evidence type="ECO:0008006" key="4">
    <source>
        <dbReference type="Google" id="ProtNLM"/>
    </source>
</evidence>
<reference evidence="2" key="1">
    <citation type="journal article" date="2014" name="Int. J. Syst. Evol. Microbiol.">
        <title>Complete genome sequence of Corynebacterium casei LMG S-19264T (=DSM 44701T), isolated from a smear-ripened cheese.</title>
        <authorList>
            <consortium name="US DOE Joint Genome Institute (JGI-PGF)"/>
            <person name="Walter F."/>
            <person name="Albersmeier A."/>
            <person name="Kalinowski J."/>
            <person name="Ruckert C."/>
        </authorList>
    </citation>
    <scope>NUCLEOTIDE SEQUENCE</scope>
    <source>
        <strain evidence="2">JCM 10088</strain>
    </source>
</reference>
<organism evidence="2 3">
    <name type="scientific">Thermocladium modestius</name>
    <dbReference type="NCBI Taxonomy" id="62609"/>
    <lineage>
        <taxon>Archaea</taxon>
        <taxon>Thermoproteota</taxon>
        <taxon>Thermoprotei</taxon>
        <taxon>Thermoproteales</taxon>
        <taxon>Thermoproteaceae</taxon>
        <taxon>Thermocladium</taxon>
    </lineage>
</organism>
<comment type="caution">
    <text evidence="2">The sequence shown here is derived from an EMBL/GenBank/DDBJ whole genome shotgun (WGS) entry which is preliminary data.</text>
</comment>
<keyword evidence="1" id="KW-0472">Membrane</keyword>
<dbReference type="Proteomes" id="UP000610960">
    <property type="component" value="Unassembled WGS sequence"/>
</dbReference>
<feature type="transmembrane region" description="Helical" evidence="1">
    <location>
        <begin position="6"/>
        <end position="29"/>
    </location>
</feature>
<keyword evidence="1" id="KW-1133">Transmembrane helix</keyword>
<dbReference type="EMBL" id="BMNL01000002">
    <property type="protein sequence ID" value="GGP20166.1"/>
    <property type="molecule type" value="Genomic_DNA"/>
</dbReference>
<evidence type="ECO:0000256" key="1">
    <source>
        <dbReference type="SAM" id="Phobius"/>
    </source>
</evidence>
<name>A0A830GUG8_9CREN</name>
<reference evidence="2" key="2">
    <citation type="submission" date="2020-09" db="EMBL/GenBank/DDBJ databases">
        <authorList>
            <person name="Sun Q."/>
            <person name="Ohkuma M."/>
        </authorList>
    </citation>
    <scope>NUCLEOTIDE SEQUENCE</scope>
    <source>
        <strain evidence="2">JCM 10088</strain>
    </source>
</reference>
<evidence type="ECO:0000313" key="3">
    <source>
        <dbReference type="Proteomes" id="UP000610960"/>
    </source>
</evidence>
<protein>
    <recommendedName>
        <fullName evidence="4">DUF131 domain-containing protein</fullName>
    </recommendedName>
</protein>
<keyword evidence="3" id="KW-1185">Reference proteome</keyword>
<keyword evidence="1" id="KW-0812">Transmembrane</keyword>
<proteinExistence type="predicted"/>
<sequence>MRMAIIGFALIAIGIIMPLIYLAAVSIAYPSPSESYGGAIIVFPIPVALVFGNGGPAMALASMLSIVLLIAFIVYMVLIILTARRSRGSS</sequence>
<feature type="transmembrane region" description="Helical" evidence="1">
    <location>
        <begin position="60"/>
        <end position="81"/>
    </location>
</feature>
<accession>A0A830GUG8</accession>
<evidence type="ECO:0000313" key="2">
    <source>
        <dbReference type="EMBL" id="GGP20166.1"/>
    </source>
</evidence>
<dbReference type="AlphaFoldDB" id="A0A830GUG8"/>